<dbReference type="InterPro" id="IPR010290">
    <property type="entry name" value="TM_effector"/>
</dbReference>
<evidence type="ECO:0000256" key="2">
    <source>
        <dbReference type="ARBA" id="ARBA00022448"/>
    </source>
</evidence>
<dbReference type="CDD" id="cd06173">
    <property type="entry name" value="MFS_MefA_like"/>
    <property type="match status" value="1"/>
</dbReference>
<evidence type="ECO:0000313" key="8">
    <source>
        <dbReference type="EMBL" id="GEO33261.1"/>
    </source>
</evidence>
<evidence type="ECO:0000256" key="1">
    <source>
        <dbReference type="ARBA" id="ARBA00004651"/>
    </source>
</evidence>
<organism evidence="8 9">
    <name type="scientific">Cellulomonas aerilata</name>
    <dbReference type="NCBI Taxonomy" id="515326"/>
    <lineage>
        <taxon>Bacteria</taxon>
        <taxon>Bacillati</taxon>
        <taxon>Actinomycetota</taxon>
        <taxon>Actinomycetes</taxon>
        <taxon>Micrococcales</taxon>
        <taxon>Cellulomonadaceae</taxon>
        <taxon>Cellulomonas</taxon>
    </lineage>
</organism>
<reference evidence="8 9" key="1">
    <citation type="submission" date="2019-07" db="EMBL/GenBank/DDBJ databases">
        <title>Whole genome shotgun sequence of Cellulomonas aerilata NBRC 106308.</title>
        <authorList>
            <person name="Hosoyama A."/>
            <person name="Uohara A."/>
            <person name="Ohji S."/>
            <person name="Ichikawa N."/>
        </authorList>
    </citation>
    <scope>NUCLEOTIDE SEQUENCE [LARGE SCALE GENOMIC DNA]</scope>
    <source>
        <strain evidence="8 9">NBRC 106308</strain>
    </source>
</reference>
<dbReference type="EMBL" id="BJYY01000005">
    <property type="protein sequence ID" value="GEO33261.1"/>
    <property type="molecule type" value="Genomic_DNA"/>
</dbReference>
<dbReference type="GO" id="GO:0005886">
    <property type="term" value="C:plasma membrane"/>
    <property type="evidence" value="ECO:0007669"/>
    <property type="project" value="UniProtKB-SubCell"/>
</dbReference>
<feature type="transmembrane region" description="Helical" evidence="7">
    <location>
        <begin position="326"/>
        <end position="348"/>
    </location>
</feature>
<dbReference type="Gene3D" id="1.20.1250.20">
    <property type="entry name" value="MFS general substrate transporter like domains"/>
    <property type="match status" value="1"/>
</dbReference>
<sequence>MTASGTAASGTAAGDPARSWPRVLTDRTFGRYMAGNLVTMLGTWIFTIVAVVVAYGATGSAAVAGAVTAAQFAPQILLGPLAGAAADRWDRRTQAAVGHSIAAAGTGGLAVWVWTQGLDGAVAVPLVAASAVHGIGASIAGPAMLSLVPSLVRPSELPTAVTLGMAPLPLGRALGPLLGTALAAAVHPALAFAVTSACSLAFVVMLRGLRPRTVVVPGEGRDGVPGVWTYLRRNRPLVVLLVCVGAVGVGTDPSITLAPALSTQLTGGTGLSGSIATAFGIGAGLGFAVLPPARRALGLRRYGYAGLLLMAAGNVVSAVGPTVVPVLAGFVLAGAGLTVTMTGLSSTLQMSLPEAIRGRVMALWSVAFVGTRPLAAVANGLVTDHLSAPVALCGVGLVAAGAGCLGLLRGEGSRRTG</sequence>
<evidence type="ECO:0000256" key="5">
    <source>
        <dbReference type="ARBA" id="ARBA00022989"/>
    </source>
</evidence>
<evidence type="ECO:0000256" key="4">
    <source>
        <dbReference type="ARBA" id="ARBA00022692"/>
    </source>
</evidence>
<comment type="caution">
    <text evidence="8">The sequence shown here is derived from an EMBL/GenBank/DDBJ whole genome shotgun (WGS) entry which is preliminary data.</text>
</comment>
<keyword evidence="3" id="KW-1003">Cell membrane</keyword>
<keyword evidence="2" id="KW-0813">Transport</keyword>
<gene>
    <name evidence="8" type="ORF">CAE01nite_09860</name>
</gene>
<keyword evidence="6 7" id="KW-0472">Membrane</keyword>
<feature type="transmembrane region" description="Helical" evidence="7">
    <location>
        <begin position="181"/>
        <end position="204"/>
    </location>
</feature>
<comment type="subcellular location">
    <subcellularLocation>
        <location evidence="1">Cell membrane</location>
        <topology evidence="1">Multi-pass membrane protein</topology>
    </subcellularLocation>
</comment>
<keyword evidence="4 7" id="KW-0812">Transmembrane</keyword>
<keyword evidence="5 7" id="KW-1133">Transmembrane helix</keyword>
<feature type="transmembrane region" description="Helical" evidence="7">
    <location>
        <begin position="360"/>
        <end position="382"/>
    </location>
</feature>
<feature type="transmembrane region" description="Helical" evidence="7">
    <location>
        <begin position="388"/>
        <end position="408"/>
    </location>
</feature>
<feature type="transmembrane region" description="Helical" evidence="7">
    <location>
        <begin position="63"/>
        <end position="84"/>
    </location>
</feature>
<dbReference type="PANTHER" id="PTHR23513:SF11">
    <property type="entry name" value="STAPHYLOFERRIN A TRANSPORTER"/>
    <property type="match status" value="1"/>
</dbReference>
<evidence type="ECO:0000256" key="7">
    <source>
        <dbReference type="SAM" id="Phobius"/>
    </source>
</evidence>
<keyword evidence="9" id="KW-1185">Reference proteome</keyword>
<dbReference type="Proteomes" id="UP000321181">
    <property type="component" value="Unassembled WGS sequence"/>
</dbReference>
<evidence type="ECO:0000256" key="3">
    <source>
        <dbReference type="ARBA" id="ARBA00022475"/>
    </source>
</evidence>
<feature type="transmembrane region" description="Helical" evidence="7">
    <location>
        <begin position="96"/>
        <end position="115"/>
    </location>
</feature>
<feature type="transmembrane region" description="Helical" evidence="7">
    <location>
        <begin position="302"/>
        <end position="320"/>
    </location>
</feature>
<name>A0A512D9W7_9CELL</name>
<dbReference type="SUPFAM" id="SSF103473">
    <property type="entry name" value="MFS general substrate transporter"/>
    <property type="match status" value="1"/>
</dbReference>
<protein>
    <submittedName>
        <fullName evidence="8">MFS transporter</fullName>
    </submittedName>
</protein>
<proteinExistence type="predicted"/>
<evidence type="ECO:0000313" key="9">
    <source>
        <dbReference type="Proteomes" id="UP000321181"/>
    </source>
</evidence>
<feature type="transmembrane region" description="Helical" evidence="7">
    <location>
        <begin position="37"/>
        <end position="57"/>
    </location>
</feature>
<dbReference type="InterPro" id="IPR036259">
    <property type="entry name" value="MFS_trans_sf"/>
</dbReference>
<dbReference type="Pfam" id="PF05977">
    <property type="entry name" value="MFS_3"/>
    <property type="match status" value="1"/>
</dbReference>
<dbReference type="PANTHER" id="PTHR23513">
    <property type="entry name" value="INTEGRAL MEMBRANE EFFLUX PROTEIN-RELATED"/>
    <property type="match status" value="1"/>
</dbReference>
<feature type="transmembrane region" description="Helical" evidence="7">
    <location>
        <begin position="270"/>
        <end position="290"/>
    </location>
</feature>
<feature type="transmembrane region" description="Helical" evidence="7">
    <location>
        <begin position="237"/>
        <end position="258"/>
    </location>
</feature>
<accession>A0A512D9W7</accession>
<dbReference type="AlphaFoldDB" id="A0A512D9W7"/>
<evidence type="ECO:0000256" key="6">
    <source>
        <dbReference type="ARBA" id="ARBA00023136"/>
    </source>
</evidence>